<feature type="region of interest" description="Disordered" evidence="1">
    <location>
        <begin position="1"/>
        <end position="47"/>
    </location>
</feature>
<protein>
    <submittedName>
        <fullName evidence="2">Uncharacterized protein</fullName>
    </submittedName>
</protein>
<organism evidence="2 3">
    <name type="scientific">Sorangium cellulosum</name>
    <name type="common">Polyangium cellulosum</name>
    <dbReference type="NCBI Taxonomy" id="56"/>
    <lineage>
        <taxon>Bacteria</taxon>
        <taxon>Pseudomonadati</taxon>
        <taxon>Myxococcota</taxon>
        <taxon>Polyangia</taxon>
        <taxon>Polyangiales</taxon>
        <taxon>Polyangiaceae</taxon>
        <taxon>Sorangium</taxon>
    </lineage>
</organism>
<evidence type="ECO:0000313" key="3">
    <source>
        <dbReference type="Proteomes" id="UP000295497"/>
    </source>
</evidence>
<evidence type="ECO:0000313" key="2">
    <source>
        <dbReference type="EMBL" id="AUX37379.1"/>
    </source>
</evidence>
<feature type="compositionally biased region" description="Basic residues" evidence="1">
    <location>
        <begin position="7"/>
        <end position="16"/>
    </location>
</feature>
<reference evidence="2 3" key="1">
    <citation type="submission" date="2015-09" db="EMBL/GenBank/DDBJ databases">
        <title>Sorangium comparison.</title>
        <authorList>
            <person name="Zaburannyi N."/>
            <person name="Bunk B."/>
            <person name="Overmann J."/>
            <person name="Mueller R."/>
        </authorList>
    </citation>
    <scope>NUCLEOTIDE SEQUENCE [LARGE SCALE GENOMIC DNA]</scope>
    <source>
        <strain evidence="2 3">So ce836</strain>
    </source>
</reference>
<evidence type="ECO:0000256" key="1">
    <source>
        <dbReference type="SAM" id="MobiDB-lite"/>
    </source>
</evidence>
<gene>
    <name evidence="2" type="ORF">SOCE836_096020</name>
</gene>
<accession>A0A4P2R2Y3</accession>
<dbReference type="EMBL" id="CP012672">
    <property type="protein sequence ID" value="AUX37379.1"/>
    <property type="molecule type" value="Genomic_DNA"/>
</dbReference>
<name>A0A4P2R2Y3_SORCE</name>
<sequence>MPQKPAVRAKKKRRDTKRLANWRAKKELQSAQGTPPADPAAAAQPSR</sequence>
<dbReference type="Proteomes" id="UP000295497">
    <property type="component" value="Chromosome"/>
</dbReference>
<proteinExistence type="predicted"/>
<dbReference type="AlphaFoldDB" id="A0A4P2R2Y3"/>